<reference evidence="6 8" key="1">
    <citation type="submission" date="2015-11" db="EMBL/GenBank/DDBJ databases">
        <title>Genomic analysis of 38 Legionella species identifies large and diverse effector repertoires.</title>
        <authorList>
            <person name="Burstein D."/>
            <person name="Amaro F."/>
            <person name="Zusman T."/>
            <person name="Lifshitz Z."/>
            <person name="Cohen O."/>
            <person name="Gilbert J.A."/>
            <person name="Pupko T."/>
            <person name="Shuman H.A."/>
            <person name="Segal G."/>
        </authorList>
    </citation>
    <scope>NUCLEOTIDE SEQUENCE [LARGE SCALE GENOMIC DNA]</scope>
    <source>
        <strain evidence="6 8">ATCC 43877</strain>
    </source>
</reference>
<dbReference type="Gene3D" id="2.40.30.170">
    <property type="match status" value="1"/>
</dbReference>
<dbReference type="EMBL" id="UGOG01000001">
    <property type="protein sequence ID" value="STX61793.1"/>
    <property type="molecule type" value="Genomic_DNA"/>
</dbReference>
<keyword evidence="2" id="KW-0732">Signal</keyword>
<dbReference type="GO" id="GO:0046914">
    <property type="term" value="F:transition metal ion binding"/>
    <property type="evidence" value="ECO:0007669"/>
    <property type="project" value="TreeGrafter"/>
</dbReference>
<dbReference type="InterPro" id="IPR058646">
    <property type="entry name" value="CzcB_N"/>
</dbReference>
<dbReference type="Pfam" id="PF25975">
    <property type="entry name" value="CzcB_C"/>
    <property type="match status" value="1"/>
</dbReference>
<dbReference type="EMBL" id="LNYN01000034">
    <property type="protein sequence ID" value="KTD31845.1"/>
    <property type="molecule type" value="Genomic_DNA"/>
</dbReference>
<dbReference type="Pfam" id="PF25971">
    <property type="entry name" value="CzcB_N"/>
    <property type="match status" value="1"/>
</dbReference>
<evidence type="ECO:0000259" key="4">
    <source>
        <dbReference type="Pfam" id="PF25973"/>
    </source>
</evidence>
<evidence type="ECO:0000313" key="7">
    <source>
        <dbReference type="EMBL" id="STX61793.1"/>
    </source>
</evidence>
<evidence type="ECO:0000259" key="5">
    <source>
        <dbReference type="Pfam" id="PF25975"/>
    </source>
</evidence>
<evidence type="ECO:0000256" key="2">
    <source>
        <dbReference type="SAM" id="SignalP"/>
    </source>
</evidence>
<dbReference type="SUPFAM" id="SSF111369">
    <property type="entry name" value="HlyD-like secretion proteins"/>
    <property type="match status" value="1"/>
</dbReference>
<dbReference type="STRING" id="39962.Lmor_2467"/>
<feature type="domain" description="CzcB-like barrel-sandwich hybrid" evidence="4">
    <location>
        <begin position="183"/>
        <end position="255"/>
    </location>
</feature>
<dbReference type="Pfam" id="PF25973">
    <property type="entry name" value="BSH_CzcB"/>
    <property type="match status" value="1"/>
</dbReference>
<evidence type="ECO:0000259" key="3">
    <source>
        <dbReference type="Pfam" id="PF25971"/>
    </source>
</evidence>
<name>A0A378JT17_9GAMM</name>
<reference evidence="7 9" key="2">
    <citation type="submission" date="2018-06" db="EMBL/GenBank/DDBJ databases">
        <authorList>
            <consortium name="Pathogen Informatics"/>
            <person name="Doyle S."/>
        </authorList>
    </citation>
    <scope>NUCLEOTIDE SEQUENCE [LARGE SCALE GENOMIC DNA]</scope>
    <source>
        <strain evidence="7 9">NCTC12239</strain>
    </source>
</reference>
<dbReference type="PANTHER" id="PTHR30097">
    <property type="entry name" value="CATION EFFLUX SYSTEM PROTEIN CUSB"/>
    <property type="match status" value="1"/>
</dbReference>
<evidence type="ECO:0000256" key="1">
    <source>
        <dbReference type="ARBA" id="ARBA00022448"/>
    </source>
</evidence>
<evidence type="ECO:0000313" key="8">
    <source>
        <dbReference type="Proteomes" id="UP000054985"/>
    </source>
</evidence>
<evidence type="ECO:0000313" key="6">
    <source>
        <dbReference type="EMBL" id="KTD31845.1"/>
    </source>
</evidence>
<dbReference type="PANTHER" id="PTHR30097:SF4">
    <property type="entry name" value="SLR6042 PROTEIN"/>
    <property type="match status" value="1"/>
</dbReference>
<dbReference type="GO" id="GO:0015679">
    <property type="term" value="P:plasma membrane copper ion transport"/>
    <property type="evidence" value="ECO:0007669"/>
    <property type="project" value="TreeGrafter"/>
</dbReference>
<protein>
    <submittedName>
        <fullName evidence="7">HelB protein</fullName>
    </submittedName>
</protein>
<dbReference type="Gene3D" id="2.40.420.20">
    <property type="match status" value="1"/>
</dbReference>
<dbReference type="InterPro" id="IPR058647">
    <property type="entry name" value="BSH_CzcB-like"/>
</dbReference>
<dbReference type="Proteomes" id="UP000254040">
    <property type="component" value="Unassembled WGS sequence"/>
</dbReference>
<dbReference type="InterPro" id="IPR051909">
    <property type="entry name" value="MFP_Cation_Efflux"/>
</dbReference>
<organism evidence="7 9">
    <name type="scientific">Legionella moravica</name>
    <dbReference type="NCBI Taxonomy" id="39962"/>
    <lineage>
        <taxon>Bacteria</taxon>
        <taxon>Pseudomonadati</taxon>
        <taxon>Pseudomonadota</taxon>
        <taxon>Gammaproteobacteria</taxon>
        <taxon>Legionellales</taxon>
        <taxon>Legionellaceae</taxon>
        <taxon>Legionella</taxon>
    </lineage>
</organism>
<dbReference type="InterPro" id="IPR058649">
    <property type="entry name" value="CzcB_C"/>
</dbReference>
<feature type="signal peptide" evidence="2">
    <location>
        <begin position="1"/>
        <end position="27"/>
    </location>
</feature>
<keyword evidence="8" id="KW-1185">Reference proteome</keyword>
<accession>A0A378JT17</accession>
<proteinExistence type="predicted"/>
<dbReference type="AlphaFoldDB" id="A0A378JT17"/>
<feature type="domain" description="CzcB-like C-terminal circularly permuted SH3-like" evidence="5">
    <location>
        <begin position="340"/>
        <end position="400"/>
    </location>
</feature>
<dbReference type="Gene3D" id="2.40.50.100">
    <property type="match status" value="1"/>
</dbReference>
<keyword evidence="1" id="KW-0813">Transport</keyword>
<dbReference type="GO" id="GO:0060003">
    <property type="term" value="P:copper ion export"/>
    <property type="evidence" value="ECO:0007669"/>
    <property type="project" value="TreeGrafter"/>
</dbReference>
<gene>
    <name evidence="7" type="primary">helB_1</name>
    <name evidence="6" type="synonym">helB_2</name>
    <name evidence="6" type="ORF">Lmor_2467</name>
    <name evidence="7" type="ORF">NCTC12239_00711</name>
</gene>
<feature type="domain" description="CzcB N-terminal" evidence="3">
    <location>
        <begin position="44"/>
        <end position="135"/>
    </location>
</feature>
<dbReference type="Proteomes" id="UP000054985">
    <property type="component" value="Unassembled WGS sequence"/>
</dbReference>
<feature type="chain" id="PRO_5016870245" evidence="2">
    <location>
        <begin position="28"/>
        <end position="412"/>
    </location>
</feature>
<sequence length="412" mass="45893">MNVSSCKMQWIKWVILLLSLVCSPIWADDAGHQASDAVKGEHGGRLLEQDSVALELSLFEQAMSPHFRAYIYQNGVLVSPEQSQLEVQLKRFNHQVEIVTFKPINDFLQSEQTIREPHSFDVTIVLNYQGKKYSWNYSSYEGRVKIVPALLKAAKIKIAQAASVTLEKQLKVVGKITPNRDTMAPVYPRYSGIIKSLTKNLGDEVTKGEVLVIIESNESLQNYSILAPISGTVVQKYATTGELAKGDKPIYDIANLANVWADLTLYRKDAPLVKQGMNVLVTGDEGKPQSQSIINYISPLGIEDSQTILARAILPNTERSWLPGMYVNAVITIEKKTVPVAVPHTALQRMQDKDVVFVQQGDFFEATPVVLGEEDDQWVEIKSGLEPGQYYVSDNSFFLKAEIGKEGAVHDH</sequence>
<dbReference type="GO" id="GO:0030288">
    <property type="term" value="C:outer membrane-bounded periplasmic space"/>
    <property type="evidence" value="ECO:0007669"/>
    <property type="project" value="TreeGrafter"/>
</dbReference>
<evidence type="ECO:0000313" key="9">
    <source>
        <dbReference type="Proteomes" id="UP000254040"/>
    </source>
</evidence>